<dbReference type="AlphaFoldDB" id="A0AAD5RRZ9"/>
<dbReference type="Gene3D" id="3.90.1590.10">
    <property type="entry name" value="glutathione-dependent formaldehyde- activating enzyme (gfa)"/>
    <property type="match status" value="1"/>
</dbReference>
<protein>
    <submittedName>
        <fullName evidence="1">Glutathione-dependent formaldehyde-activating GFA</fullName>
    </submittedName>
</protein>
<comment type="caution">
    <text evidence="1">The sequence shown here is derived from an EMBL/GenBank/DDBJ whole genome shotgun (WGS) entry which is preliminary data.</text>
</comment>
<name>A0AAD5RRZ9_9PEZI</name>
<proteinExistence type="predicted"/>
<organism evidence="1 2">
    <name type="scientific">Zalerion maritima</name>
    <dbReference type="NCBI Taxonomy" id="339359"/>
    <lineage>
        <taxon>Eukaryota</taxon>
        <taxon>Fungi</taxon>
        <taxon>Dikarya</taxon>
        <taxon>Ascomycota</taxon>
        <taxon>Pezizomycotina</taxon>
        <taxon>Sordariomycetes</taxon>
        <taxon>Lulworthiomycetidae</taxon>
        <taxon>Lulworthiales</taxon>
        <taxon>Lulworthiaceae</taxon>
        <taxon>Zalerion</taxon>
    </lineage>
</organism>
<dbReference type="EMBL" id="JAKWBI020000133">
    <property type="protein sequence ID" value="KAJ2901898.1"/>
    <property type="molecule type" value="Genomic_DNA"/>
</dbReference>
<evidence type="ECO:0000313" key="2">
    <source>
        <dbReference type="Proteomes" id="UP001201980"/>
    </source>
</evidence>
<evidence type="ECO:0000313" key="1">
    <source>
        <dbReference type="EMBL" id="KAJ2901898.1"/>
    </source>
</evidence>
<dbReference type="Proteomes" id="UP001201980">
    <property type="component" value="Unassembled WGS sequence"/>
</dbReference>
<gene>
    <name evidence="1" type="ORF">MKZ38_001290</name>
</gene>
<accession>A0AAD5RRZ9</accession>
<dbReference type="InterPro" id="IPR011057">
    <property type="entry name" value="Mss4-like_sf"/>
</dbReference>
<keyword evidence="2" id="KW-1185">Reference proteome</keyword>
<dbReference type="SUPFAM" id="SSF51316">
    <property type="entry name" value="Mss4-like"/>
    <property type="match status" value="1"/>
</dbReference>
<reference evidence="1" key="1">
    <citation type="submission" date="2022-07" db="EMBL/GenBank/DDBJ databases">
        <title>Draft genome sequence of Zalerion maritima ATCC 34329, a (micro)plastics degrading marine fungus.</title>
        <authorList>
            <person name="Paco A."/>
            <person name="Goncalves M.F.M."/>
            <person name="Rocha-Santos T.A.P."/>
            <person name="Alves A."/>
        </authorList>
    </citation>
    <scope>NUCLEOTIDE SEQUENCE</scope>
    <source>
        <strain evidence="1">ATCC 34329</strain>
    </source>
</reference>
<sequence length="155" mass="16668">MSSETPTFTKPQTITGGCLCGSVRYRVDFPEDHDFIASQIWASWTPLRPPPPLKTFLANPDSSVRRFFCSACGSLLFWRHAPSPSLEIALGTVDPEFLFGSEVADGKGSAFGTGYALANGGGIHIWTQNSIRGVSDGGKMIGVNGGRKWNGMPDE</sequence>